<dbReference type="Proteomes" id="UP000198521">
    <property type="component" value="Unassembled WGS sequence"/>
</dbReference>
<dbReference type="InterPro" id="IPR001466">
    <property type="entry name" value="Beta-lactam-related"/>
</dbReference>
<evidence type="ECO:0000313" key="9">
    <source>
        <dbReference type="Proteomes" id="UP000198521"/>
    </source>
</evidence>
<evidence type="ECO:0000256" key="4">
    <source>
        <dbReference type="ARBA" id="ARBA00023136"/>
    </source>
</evidence>
<accession>A0A1H7WZM8</accession>
<dbReference type="InterPro" id="IPR010982">
    <property type="entry name" value="Lambda_DNA-bd_dom_sf"/>
</dbReference>
<dbReference type="OrthoDB" id="1357763at2"/>
<evidence type="ECO:0000256" key="1">
    <source>
        <dbReference type="ARBA" id="ARBA00004141"/>
    </source>
</evidence>
<dbReference type="InterPro" id="IPR019109">
    <property type="entry name" value="MamF_MmsF"/>
</dbReference>
<name>A0A1H7WZM8_AQUAM</name>
<protein>
    <submittedName>
        <fullName evidence="8">CubicO group peptidase, beta-lactamase class C family</fullName>
    </submittedName>
</protein>
<dbReference type="Pfam" id="PF09685">
    <property type="entry name" value="MamF_MmsF"/>
    <property type="match status" value="1"/>
</dbReference>
<feature type="transmembrane region" description="Helical" evidence="6">
    <location>
        <begin position="121"/>
        <end position="141"/>
    </location>
</feature>
<comment type="subcellular location">
    <subcellularLocation>
        <location evidence="1">Membrane</location>
        <topology evidence="1">Multi-pass membrane protein</topology>
    </subcellularLocation>
</comment>
<sequence length="602" mass="69240">MENQSISKNLLYQRKLKGYTQEELSDRTTVGIRTIQRIEKGEVTPHLQTIKLLATALEIKVEDLLPIENPKEEAIQQKWLLLLHATPFLGLMIPICNILLPVFLWIHKREDNKIYDVHGRAVINFQITMTILFLLSFISLVTIKGIGFFLFIAVIPFCFIVMIINIVSVLNSQKFYYPLSIPFLKKNKSIKNINFLIILISIGFIGCTDTKSKQIVRLDQSIITKDSLTSKVNQLVSDANVHGIAITLFDENQITYQKTFGYKNYEHKKQLTDSTNMYGASFSKAVFGVLIMKLVEENVIDLDTPLESYLPKKVYEYEPMTRWHDDFSSLKNDSLYHKITARMCLAHTTGFHNYRWFEPDHKLRVHFEPGSKYSYSGEGFIYLQVVIEKLLGKGLEEIAQEKIFKPLKMNNSSYQWNKKFENDFAHGHSKEGKLFKKDKDNEPRGGGTLETTTEDYSKFLEAVLQNKIITKSSWDEMFKSQIRIRTLAQFGPLSHKKSDINDAIQLGYGLGWGVLKSPYGIGAFKEGHGDGFQHYSILFPKAKKGIMIMTNSANGESIFKELLEVALGDIYTPWKWQNYVPYNHKKVSQKTNSTFVKNNEIL</sequence>
<feature type="transmembrane region" description="Helical" evidence="6">
    <location>
        <begin position="148"/>
        <end position="170"/>
    </location>
</feature>
<gene>
    <name evidence="8" type="ORF">SAMN04487910_4603</name>
</gene>
<dbReference type="SUPFAM" id="SSF47413">
    <property type="entry name" value="lambda repressor-like DNA-binding domains"/>
    <property type="match status" value="1"/>
</dbReference>
<feature type="region of interest" description="Disordered" evidence="5">
    <location>
        <begin position="431"/>
        <end position="450"/>
    </location>
</feature>
<keyword evidence="3 6" id="KW-1133">Transmembrane helix</keyword>
<evidence type="ECO:0000259" key="7">
    <source>
        <dbReference type="PROSITE" id="PS50943"/>
    </source>
</evidence>
<evidence type="ECO:0000256" key="5">
    <source>
        <dbReference type="SAM" id="MobiDB-lite"/>
    </source>
</evidence>
<evidence type="ECO:0000256" key="3">
    <source>
        <dbReference type="ARBA" id="ARBA00022989"/>
    </source>
</evidence>
<keyword evidence="4 6" id="KW-0472">Membrane</keyword>
<evidence type="ECO:0000256" key="6">
    <source>
        <dbReference type="SAM" id="Phobius"/>
    </source>
</evidence>
<feature type="transmembrane region" description="Helical" evidence="6">
    <location>
        <begin position="190"/>
        <end position="208"/>
    </location>
</feature>
<reference evidence="8 9" key="1">
    <citation type="submission" date="2016-10" db="EMBL/GenBank/DDBJ databases">
        <authorList>
            <person name="de Groot N.N."/>
        </authorList>
    </citation>
    <scope>NUCLEOTIDE SEQUENCE [LARGE SCALE GENOMIC DNA]</scope>
    <source>
        <strain evidence="8 9">DSM 25232</strain>
    </source>
</reference>
<dbReference type="InterPro" id="IPR050789">
    <property type="entry name" value="Diverse_Enzym_Activities"/>
</dbReference>
<dbReference type="Pfam" id="PF01381">
    <property type="entry name" value="HTH_3"/>
    <property type="match status" value="1"/>
</dbReference>
<feature type="transmembrane region" description="Helical" evidence="6">
    <location>
        <begin position="79"/>
        <end position="106"/>
    </location>
</feature>
<dbReference type="RefSeq" id="WP_091412759.1">
    <property type="nucleotide sequence ID" value="NZ_FOAB01000012.1"/>
</dbReference>
<dbReference type="PANTHER" id="PTHR43283">
    <property type="entry name" value="BETA-LACTAMASE-RELATED"/>
    <property type="match status" value="1"/>
</dbReference>
<dbReference type="Gene3D" id="3.40.710.10">
    <property type="entry name" value="DD-peptidase/beta-lactamase superfamily"/>
    <property type="match status" value="1"/>
</dbReference>
<evidence type="ECO:0000256" key="2">
    <source>
        <dbReference type="ARBA" id="ARBA00022692"/>
    </source>
</evidence>
<keyword evidence="2 6" id="KW-0812">Transmembrane</keyword>
<organism evidence="8 9">
    <name type="scientific">Aquimarina amphilecti</name>
    <dbReference type="NCBI Taxonomy" id="1038014"/>
    <lineage>
        <taxon>Bacteria</taxon>
        <taxon>Pseudomonadati</taxon>
        <taxon>Bacteroidota</taxon>
        <taxon>Flavobacteriia</taxon>
        <taxon>Flavobacteriales</taxon>
        <taxon>Flavobacteriaceae</taxon>
        <taxon>Aquimarina</taxon>
    </lineage>
</organism>
<dbReference type="Gene3D" id="1.10.260.40">
    <property type="entry name" value="lambda repressor-like DNA-binding domains"/>
    <property type="match status" value="1"/>
</dbReference>
<dbReference type="EMBL" id="FOAB01000012">
    <property type="protein sequence ID" value="SEM27062.1"/>
    <property type="molecule type" value="Genomic_DNA"/>
</dbReference>
<proteinExistence type="predicted"/>
<dbReference type="SMART" id="SM00530">
    <property type="entry name" value="HTH_XRE"/>
    <property type="match status" value="1"/>
</dbReference>
<dbReference type="SUPFAM" id="SSF56601">
    <property type="entry name" value="beta-lactamase/transpeptidase-like"/>
    <property type="match status" value="1"/>
</dbReference>
<keyword evidence="9" id="KW-1185">Reference proteome</keyword>
<dbReference type="AlphaFoldDB" id="A0A1H7WZM8"/>
<dbReference type="STRING" id="1038014.SAMN04487910_4603"/>
<dbReference type="InterPro" id="IPR012338">
    <property type="entry name" value="Beta-lactam/transpept-like"/>
</dbReference>
<evidence type="ECO:0000313" key="8">
    <source>
        <dbReference type="EMBL" id="SEM27062.1"/>
    </source>
</evidence>
<dbReference type="GO" id="GO:0003677">
    <property type="term" value="F:DNA binding"/>
    <property type="evidence" value="ECO:0007669"/>
    <property type="project" value="InterPro"/>
</dbReference>
<feature type="domain" description="HTH cro/C1-type" evidence="7">
    <location>
        <begin position="10"/>
        <end position="64"/>
    </location>
</feature>
<feature type="compositionally biased region" description="Basic and acidic residues" evidence="5">
    <location>
        <begin position="431"/>
        <end position="443"/>
    </location>
</feature>
<dbReference type="Pfam" id="PF00144">
    <property type="entry name" value="Beta-lactamase"/>
    <property type="match status" value="1"/>
</dbReference>
<dbReference type="CDD" id="cd00093">
    <property type="entry name" value="HTH_XRE"/>
    <property type="match status" value="1"/>
</dbReference>
<dbReference type="InterPro" id="IPR001387">
    <property type="entry name" value="Cro/C1-type_HTH"/>
</dbReference>
<dbReference type="PROSITE" id="PS50943">
    <property type="entry name" value="HTH_CROC1"/>
    <property type="match status" value="1"/>
</dbReference>
<dbReference type="PANTHER" id="PTHR43283:SF18">
    <property type="match status" value="1"/>
</dbReference>